<dbReference type="PANTHER" id="PTHR46481">
    <property type="entry name" value="ZINC FINGER BED DOMAIN-CONTAINING PROTEIN 4"/>
    <property type="match status" value="1"/>
</dbReference>
<reference evidence="7" key="2">
    <citation type="journal article" date="2023" name="BMC Genomics">
        <title>Pest status, molecular evolution, and epigenetic factors derived from the genome assembly of Frankliniella fusca, a thysanopteran phytovirus vector.</title>
        <authorList>
            <person name="Catto M.A."/>
            <person name="Labadie P.E."/>
            <person name="Jacobson A.L."/>
            <person name="Kennedy G.G."/>
            <person name="Srinivasan R."/>
            <person name="Hunt B.G."/>
        </authorList>
    </citation>
    <scope>NUCLEOTIDE SEQUENCE</scope>
    <source>
        <strain evidence="7">PL_HMW_Pooled</strain>
    </source>
</reference>
<keyword evidence="3" id="KW-0863">Zinc-finger</keyword>
<evidence type="ECO:0000256" key="6">
    <source>
        <dbReference type="SAM" id="MobiDB-lite"/>
    </source>
</evidence>
<evidence type="ECO:0000256" key="1">
    <source>
        <dbReference type="ARBA" id="ARBA00004123"/>
    </source>
</evidence>
<sequence>MPPKQSPAWNYFNKSGSGRAIMAQGKKCPAKYTNPATSVLYYHLEKVHHLVWDKLQPKKKPHRAPARTESEDFEDVDDPEQGKDGSATGAGAAVTRGARPTSSAPAGSEAGATSSSETPEAQATVTRQGSGSFGNEGPLDRCINNAADCARGATRDEEVTNALLYMVAHDNMPSSTVERKGFRVYTRALQQRYNVPSEPTLTKRLEL</sequence>
<evidence type="ECO:0000313" key="7">
    <source>
        <dbReference type="EMBL" id="KAK3910681.1"/>
    </source>
</evidence>
<comment type="caution">
    <text evidence="7">The sequence shown here is derived from an EMBL/GenBank/DDBJ whole genome shotgun (WGS) entry which is preliminary data.</text>
</comment>
<dbReference type="SUPFAM" id="SSF140996">
    <property type="entry name" value="Hermes dimerisation domain"/>
    <property type="match status" value="1"/>
</dbReference>
<dbReference type="AlphaFoldDB" id="A0AAE1GXR5"/>
<accession>A0AAE1GXR5</accession>
<evidence type="ECO:0000256" key="5">
    <source>
        <dbReference type="ARBA" id="ARBA00023242"/>
    </source>
</evidence>
<keyword evidence="2" id="KW-0479">Metal-binding</keyword>
<dbReference type="GO" id="GO:0008270">
    <property type="term" value="F:zinc ion binding"/>
    <property type="evidence" value="ECO:0007669"/>
    <property type="project" value="UniProtKB-KW"/>
</dbReference>
<comment type="subcellular location">
    <subcellularLocation>
        <location evidence="1">Nucleus</location>
    </subcellularLocation>
</comment>
<evidence type="ECO:0000256" key="4">
    <source>
        <dbReference type="ARBA" id="ARBA00022833"/>
    </source>
</evidence>
<dbReference type="EMBL" id="JAHWGI010000183">
    <property type="protein sequence ID" value="KAK3910681.1"/>
    <property type="molecule type" value="Genomic_DNA"/>
</dbReference>
<organism evidence="7 8">
    <name type="scientific">Frankliniella fusca</name>
    <dbReference type="NCBI Taxonomy" id="407009"/>
    <lineage>
        <taxon>Eukaryota</taxon>
        <taxon>Metazoa</taxon>
        <taxon>Ecdysozoa</taxon>
        <taxon>Arthropoda</taxon>
        <taxon>Hexapoda</taxon>
        <taxon>Insecta</taxon>
        <taxon>Pterygota</taxon>
        <taxon>Neoptera</taxon>
        <taxon>Paraneoptera</taxon>
        <taxon>Thysanoptera</taxon>
        <taxon>Terebrantia</taxon>
        <taxon>Thripoidea</taxon>
        <taxon>Thripidae</taxon>
        <taxon>Frankliniella</taxon>
    </lineage>
</organism>
<evidence type="ECO:0000256" key="2">
    <source>
        <dbReference type="ARBA" id="ARBA00022723"/>
    </source>
</evidence>
<dbReference type="Proteomes" id="UP001219518">
    <property type="component" value="Unassembled WGS sequence"/>
</dbReference>
<keyword evidence="4" id="KW-0862">Zinc</keyword>
<evidence type="ECO:0000313" key="8">
    <source>
        <dbReference type="Proteomes" id="UP001219518"/>
    </source>
</evidence>
<feature type="compositionally biased region" description="Low complexity" evidence="6">
    <location>
        <begin position="85"/>
        <end position="121"/>
    </location>
</feature>
<proteinExistence type="predicted"/>
<feature type="region of interest" description="Disordered" evidence="6">
    <location>
        <begin position="56"/>
        <end position="140"/>
    </location>
</feature>
<protein>
    <submittedName>
        <fullName evidence="7">E3 SUMO-protein ligase ZBED1</fullName>
    </submittedName>
</protein>
<dbReference type="PANTHER" id="PTHR46481:SF10">
    <property type="entry name" value="ZINC FINGER BED DOMAIN-CONTAINING PROTEIN 39"/>
    <property type="match status" value="1"/>
</dbReference>
<keyword evidence="8" id="KW-1185">Reference proteome</keyword>
<keyword evidence="7" id="KW-0436">Ligase</keyword>
<keyword evidence="5" id="KW-0539">Nucleus</keyword>
<dbReference type="InterPro" id="IPR052035">
    <property type="entry name" value="ZnF_BED_domain_contain"/>
</dbReference>
<name>A0AAE1GXR5_9NEOP</name>
<reference evidence="7" key="1">
    <citation type="submission" date="2021-07" db="EMBL/GenBank/DDBJ databases">
        <authorList>
            <person name="Catto M.A."/>
            <person name="Jacobson A."/>
            <person name="Kennedy G."/>
            <person name="Labadie P."/>
            <person name="Hunt B.G."/>
            <person name="Srinivasan R."/>
        </authorList>
    </citation>
    <scope>NUCLEOTIDE SEQUENCE</scope>
    <source>
        <strain evidence="7">PL_HMW_Pooled</strain>
        <tissue evidence="7">Head</tissue>
    </source>
</reference>
<dbReference type="GO" id="GO:0005634">
    <property type="term" value="C:nucleus"/>
    <property type="evidence" value="ECO:0007669"/>
    <property type="project" value="UniProtKB-SubCell"/>
</dbReference>
<dbReference type="GO" id="GO:0016874">
    <property type="term" value="F:ligase activity"/>
    <property type="evidence" value="ECO:0007669"/>
    <property type="project" value="UniProtKB-KW"/>
</dbReference>
<evidence type="ECO:0000256" key="3">
    <source>
        <dbReference type="ARBA" id="ARBA00022771"/>
    </source>
</evidence>
<gene>
    <name evidence="7" type="ORF">KUF71_020495</name>
</gene>